<dbReference type="Proteomes" id="UP001500298">
    <property type="component" value="Unassembled WGS sequence"/>
</dbReference>
<evidence type="ECO:0000313" key="3">
    <source>
        <dbReference type="Proteomes" id="UP001500298"/>
    </source>
</evidence>
<dbReference type="InterPro" id="IPR025235">
    <property type="entry name" value="DUF4178"/>
</dbReference>
<reference evidence="3" key="1">
    <citation type="journal article" date="2019" name="Int. J. Syst. Evol. Microbiol.">
        <title>The Global Catalogue of Microorganisms (GCM) 10K type strain sequencing project: providing services to taxonomists for standard genome sequencing and annotation.</title>
        <authorList>
            <consortium name="The Broad Institute Genomics Platform"/>
            <consortium name="The Broad Institute Genome Sequencing Center for Infectious Disease"/>
            <person name="Wu L."/>
            <person name="Ma J."/>
        </authorList>
    </citation>
    <scope>NUCLEOTIDE SEQUENCE [LARGE SCALE GENOMIC DNA]</scope>
    <source>
        <strain evidence="3">JCM 18326</strain>
    </source>
</reference>
<feature type="domain" description="DUF4178" evidence="1">
    <location>
        <begin position="28"/>
        <end position="166"/>
    </location>
</feature>
<name>A0ABP9CZ53_9BACT</name>
<comment type="caution">
    <text evidence="2">The sequence shown here is derived from an EMBL/GenBank/DDBJ whole genome shotgun (WGS) entry which is preliminary data.</text>
</comment>
<sequence>MPFGFFKKKKEEEPHYDPTDIKVMDIRKGFILDYDLKTWEVTEEYEYDWGNDYFTYEFKLTCADDTLYLGVEEDDEVECTVTRKLSWGRMDEEVEQALVQRGKPPRQIIFDGKVYYRDEESEGYFRNIKDTRFEPFISWDYYDDTERHYLSIEQWGKESFEAAVGVVEPESAFSNILPISK</sequence>
<accession>A0ABP9CZ53</accession>
<keyword evidence="3" id="KW-1185">Reference proteome</keyword>
<protein>
    <recommendedName>
        <fullName evidence="1">DUF4178 domain-containing protein</fullName>
    </recommendedName>
</protein>
<gene>
    <name evidence="2" type="ORF">GCM10023331_03270</name>
</gene>
<proteinExistence type="predicted"/>
<dbReference type="Pfam" id="PF13785">
    <property type="entry name" value="DUF4178"/>
    <property type="match status" value="1"/>
</dbReference>
<dbReference type="EMBL" id="BAABJX010000006">
    <property type="protein sequence ID" value="GAA4822267.1"/>
    <property type="molecule type" value="Genomic_DNA"/>
</dbReference>
<evidence type="ECO:0000313" key="2">
    <source>
        <dbReference type="EMBL" id="GAA4822267.1"/>
    </source>
</evidence>
<dbReference type="RefSeq" id="WP_345368676.1">
    <property type="nucleotide sequence ID" value="NZ_BAABJX010000006.1"/>
</dbReference>
<evidence type="ECO:0000259" key="1">
    <source>
        <dbReference type="Pfam" id="PF13785"/>
    </source>
</evidence>
<organism evidence="2 3">
    <name type="scientific">Algivirga pacifica</name>
    <dbReference type="NCBI Taxonomy" id="1162670"/>
    <lineage>
        <taxon>Bacteria</taxon>
        <taxon>Pseudomonadati</taxon>
        <taxon>Bacteroidota</taxon>
        <taxon>Cytophagia</taxon>
        <taxon>Cytophagales</taxon>
        <taxon>Flammeovirgaceae</taxon>
        <taxon>Algivirga</taxon>
    </lineage>
</organism>